<evidence type="ECO:0000313" key="2">
    <source>
        <dbReference type="EMBL" id="KAG0560711.1"/>
    </source>
</evidence>
<comment type="caution">
    <text evidence="2">The sequence shown here is derived from an EMBL/GenBank/DDBJ whole genome shotgun (WGS) entry which is preliminary data.</text>
</comment>
<sequence length="40" mass="4952">MLTSSLVLLVWFTIFSDARRHFVHIIRHLRLYYLEYLQIS</sequence>
<dbReference type="AlphaFoldDB" id="A0A8T0GMD3"/>
<feature type="signal peptide" evidence="1">
    <location>
        <begin position="1"/>
        <end position="18"/>
    </location>
</feature>
<feature type="chain" id="PRO_5035855725" evidence="1">
    <location>
        <begin position="19"/>
        <end position="40"/>
    </location>
</feature>
<dbReference type="EMBL" id="CM026430">
    <property type="protein sequence ID" value="KAG0560711.1"/>
    <property type="molecule type" value="Genomic_DNA"/>
</dbReference>
<gene>
    <name evidence="2" type="ORF">KC19_9G006800</name>
</gene>
<evidence type="ECO:0000256" key="1">
    <source>
        <dbReference type="SAM" id="SignalP"/>
    </source>
</evidence>
<dbReference type="Proteomes" id="UP000822688">
    <property type="component" value="Chromosome 9"/>
</dbReference>
<reference evidence="2" key="1">
    <citation type="submission" date="2020-06" db="EMBL/GenBank/DDBJ databases">
        <title>WGS assembly of Ceratodon purpureus strain R40.</title>
        <authorList>
            <person name="Carey S.B."/>
            <person name="Jenkins J."/>
            <person name="Shu S."/>
            <person name="Lovell J.T."/>
            <person name="Sreedasyam A."/>
            <person name="Maumus F."/>
            <person name="Tiley G.P."/>
            <person name="Fernandez-Pozo N."/>
            <person name="Barry K."/>
            <person name="Chen C."/>
            <person name="Wang M."/>
            <person name="Lipzen A."/>
            <person name="Daum C."/>
            <person name="Saski C.A."/>
            <person name="Payton A.C."/>
            <person name="Mcbreen J.C."/>
            <person name="Conrad R.E."/>
            <person name="Kollar L.M."/>
            <person name="Olsson S."/>
            <person name="Huttunen S."/>
            <person name="Landis J.B."/>
            <person name="Wickett N.J."/>
            <person name="Johnson M.G."/>
            <person name="Rensing S.A."/>
            <person name="Grimwood J."/>
            <person name="Schmutz J."/>
            <person name="Mcdaniel S.F."/>
        </authorList>
    </citation>
    <scope>NUCLEOTIDE SEQUENCE</scope>
    <source>
        <strain evidence="2">R40</strain>
    </source>
</reference>
<proteinExistence type="predicted"/>
<keyword evidence="1" id="KW-0732">Signal</keyword>
<evidence type="ECO:0000313" key="3">
    <source>
        <dbReference type="Proteomes" id="UP000822688"/>
    </source>
</evidence>
<name>A0A8T0GMD3_CERPU</name>
<organism evidence="2 3">
    <name type="scientific">Ceratodon purpureus</name>
    <name type="common">Fire moss</name>
    <name type="synonym">Dicranum purpureum</name>
    <dbReference type="NCBI Taxonomy" id="3225"/>
    <lineage>
        <taxon>Eukaryota</taxon>
        <taxon>Viridiplantae</taxon>
        <taxon>Streptophyta</taxon>
        <taxon>Embryophyta</taxon>
        <taxon>Bryophyta</taxon>
        <taxon>Bryophytina</taxon>
        <taxon>Bryopsida</taxon>
        <taxon>Dicranidae</taxon>
        <taxon>Pseudoditrichales</taxon>
        <taxon>Ditrichaceae</taxon>
        <taxon>Ceratodon</taxon>
    </lineage>
</organism>
<keyword evidence="3" id="KW-1185">Reference proteome</keyword>
<accession>A0A8T0GMD3</accession>
<protein>
    <submittedName>
        <fullName evidence="2">Uncharacterized protein</fullName>
    </submittedName>
</protein>